<sequence>MFYVLLSAIAWTPRKSNGFENCPWSLPISVSISSLHITAYFTVNFGLHWLNTSVKLLTPLATTKFLFH</sequence>
<protein>
    <submittedName>
        <fullName evidence="1">Uncharacterized protein</fullName>
    </submittedName>
</protein>
<accession>A0AAF0U519</accession>
<dbReference type="Proteomes" id="UP001234989">
    <property type="component" value="Chromosome 7"/>
</dbReference>
<organism evidence="1 2">
    <name type="scientific">Solanum verrucosum</name>
    <dbReference type="NCBI Taxonomy" id="315347"/>
    <lineage>
        <taxon>Eukaryota</taxon>
        <taxon>Viridiplantae</taxon>
        <taxon>Streptophyta</taxon>
        <taxon>Embryophyta</taxon>
        <taxon>Tracheophyta</taxon>
        <taxon>Spermatophyta</taxon>
        <taxon>Magnoliopsida</taxon>
        <taxon>eudicotyledons</taxon>
        <taxon>Gunneridae</taxon>
        <taxon>Pentapetalae</taxon>
        <taxon>asterids</taxon>
        <taxon>lamiids</taxon>
        <taxon>Solanales</taxon>
        <taxon>Solanaceae</taxon>
        <taxon>Solanoideae</taxon>
        <taxon>Solaneae</taxon>
        <taxon>Solanum</taxon>
    </lineage>
</organism>
<dbReference type="EMBL" id="CP133618">
    <property type="protein sequence ID" value="WMV39330.1"/>
    <property type="molecule type" value="Genomic_DNA"/>
</dbReference>
<evidence type="ECO:0000313" key="1">
    <source>
        <dbReference type="EMBL" id="WMV39330.1"/>
    </source>
</evidence>
<proteinExistence type="predicted"/>
<dbReference type="AlphaFoldDB" id="A0AAF0U519"/>
<name>A0AAF0U519_SOLVR</name>
<reference evidence="1" key="1">
    <citation type="submission" date="2023-08" db="EMBL/GenBank/DDBJ databases">
        <title>A de novo genome assembly of Solanum verrucosum Schlechtendal, a Mexican diploid species geographically isolated from the other diploid A-genome species in potato relatives.</title>
        <authorList>
            <person name="Hosaka K."/>
        </authorList>
    </citation>
    <scope>NUCLEOTIDE SEQUENCE</scope>
    <source>
        <tissue evidence="1">Young leaves</tissue>
    </source>
</reference>
<keyword evidence="2" id="KW-1185">Reference proteome</keyword>
<evidence type="ECO:0000313" key="2">
    <source>
        <dbReference type="Proteomes" id="UP001234989"/>
    </source>
</evidence>
<gene>
    <name evidence="1" type="ORF">MTR67_032715</name>
</gene>